<name>A0ABR8PVR3_9CLOT</name>
<keyword evidence="7" id="KW-1185">Reference proteome</keyword>
<proteinExistence type="predicted"/>
<evidence type="ECO:0000256" key="1">
    <source>
        <dbReference type="ARBA" id="ARBA00023015"/>
    </source>
</evidence>
<feature type="coiled-coil region" evidence="4">
    <location>
        <begin position="68"/>
        <end position="129"/>
    </location>
</feature>
<dbReference type="Proteomes" id="UP000627781">
    <property type="component" value="Unassembled WGS sequence"/>
</dbReference>
<dbReference type="RefSeq" id="WP_191769194.1">
    <property type="nucleotide sequence ID" value="NZ_JACSRA010000021.1"/>
</dbReference>
<dbReference type="PANTHER" id="PTHR30204:SF94">
    <property type="entry name" value="HEAVY METAL-DEPENDENT TRANSCRIPTIONAL REGULATOR HI_0293-RELATED"/>
    <property type="match status" value="1"/>
</dbReference>
<keyword evidence="4" id="KW-0175">Coiled coil</keyword>
<dbReference type="Pfam" id="PF13411">
    <property type="entry name" value="MerR_1"/>
    <property type="match status" value="1"/>
</dbReference>
<evidence type="ECO:0000256" key="4">
    <source>
        <dbReference type="SAM" id="Coils"/>
    </source>
</evidence>
<dbReference type="InterPro" id="IPR000551">
    <property type="entry name" value="MerR-type_HTH_dom"/>
</dbReference>
<dbReference type="InterPro" id="IPR047057">
    <property type="entry name" value="MerR_fam"/>
</dbReference>
<accession>A0ABR8PVR3</accession>
<evidence type="ECO:0000256" key="2">
    <source>
        <dbReference type="ARBA" id="ARBA00023125"/>
    </source>
</evidence>
<dbReference type="EMBL" id="JACSRA010000021">
    <property type="protein sequence ID" value="MBD7912256.1"/>
    <property type="molecule type" value="Genomic_DNA"/>
</dbReference>
<gene>
    <name evidence="6" type="ORF">H9661_12900</name>
</gene>
<keyword evidence="3" id="KW-0804">Transcription</keyword>
<dbReference type="Gene3D" id="1.10.1660.10">
    <property type="match status" value="1"/>
</dbReference>
<dbReference type="PROSITE" id="PS50937">
    <property type="entry name" value="HTH_MERR_2"/>
    <property type="match status" value="1"/>
</dbReference>
<dbReference type="PANTHER" id="PTHR30204">
    <property type="entry name" value="REDOX-CYCLING DRUG-SENSING TRANSCRIPTIONAL ACTIVATOR SOXR"/>
    <property type="match status" value="1"/>
</dbReference>
<dbReference type="InterPro" id="IPR009061">
    <property type="entry name" value="DNA-bd_dom_put_sf"/>
</dbReference>
<feature type="domain" description="HTH merR-type" evidence="5">
    <location>
        <begin position="1"/>
        <end position="68"/>
    </location>
</feature>
<reference evidence="6 7" key="1">
    <citation type="submission" date="2020-08" db="EMBL/GenBank/DDBJ databases">
        <title>A Genomic Blueprint of the Chicken Gut Microbiome.</title>
        <authorList>
            <person name="Gilroy R."/>
            <person name="Ravi A."/>
            <person name="Getino M."/>
            <person name="Pursley I."/>
            <person name="Horton D.L."/>
            <person name="Alikhan N.-F."/>
            <person name="Baker D."/>
            <person name="Gharbi K."/>
            <person name="Hall N."/>
            <person name="Watson M."/>
            <person name="Adriaenssens E.M."/>
            <person name="Foster-Nyarko E."/>
            <person name="Jarju S."/>
            <person name="Secka A."/>
            <person name="Antonio M."/>
            <person name="Oren A."/>
            <person name="Chaudhuri R."/>
            <person name="La Ragione R.M."/>
            <person name="Hildebrand F."/>
            <person name="Pallen M.J."/>
        </authorList>
    </citation>
    <scope>NUCLEOTIDE SEQUENCE [LARGE SCALE GENOMIC DNA]</scope>
    <source>
        <strain evidence="6 7">Sa3CVN1</strain>
    </source>
</reference>
<keyword evidence="1" id="KW-0805">Transcription regulation</keyword>
<evidence type="ECO:0000313" key="6">
    <source>
        <dbReference type="EMBL" id="MBD7912256.1"/>
    </source>
</evidence>
<organism evidence="6 7">
    <name type="scientific">Clostridium cibarium</name>
    <dbReference type="NCBI Taxonomy" id="2762247"/>
    <lineage>
        <taxon>Bacteria</taxon>
        <taxon>Bacillati</taxon>
        <taxon>Bacillota</taxon>
        <taxon>Clostridia</taxon>
        <taxon>Eubacteriales</taxon>
        <taxon>Clostridiaceae</taxon>
        <taxon>Clostridium</taxon>
    </lineage>
</organism>
<protein>
    <submittedName>
        <fullName evidence="6">MerR family transcriptional regulator</fullName>
    </submittedName>
</protein>
<dbReference type="SUPFAM" id="SSF46955">
    <property type="entry name" value="Putative DNA-binding domain"/>
    <property type="match status" value="1"/>
</dbReference>
<evidence type="ECO:0000259" key="5">
    <source>
        <dbReference type="PROSITE" id="PS50937"/>
    </source>
</evidence>
<dbReference type="CDD" id="cd00592">
    <property type="entry name" value="HTH_MerR-like"/>
    <property type="match status" value="1"/>
</dbReference>
<evidence type="ECO:0000313" key="7">
    <source>
        <dbReference type="Proteomes" id="UP000627781"/>
    </source>
</evidence>
<comment type="caution">
    <text evidence="6">The sequence shown here is derived from an EMBL/GenBank/DDBJ whole genome shotgun (WGS) entry which is preliminary data.</text>
</comment>
<sequence>MLINEVSKLTELTKKAISYYEKKGLIKPKKSSNGYREYSDEDIALLNEISLYRKLDISIKDIKKIVNSKDKEKEVSKLIKEKHEKEIELKIQEKYLEKIISDNFSMKSIKELNEEIIEVEKNNGNFIRRELVRAFPSGIGKYLAYHFAPYLNEPLDTVEKYKAWVEIVEFLDNVPEIKIPRIIEFGYKDMSDEMYKRISERTRNEINNMLEAKGEALEEYKRKILDNIEKQNDESLIKIMNPINNFKKHLNEFFTSSGYYDIFIPNMKILSSEYREYHEKITELNELMMKELGIKYDDNMRIVRI</sequence>
<dbReference type="SMART" id="SM00422">
    <property type="entry name" value="HTH_MERR"/>
    <property type="match status" value="1"/>
</dbReference>
<evidence type="ECO:0000256" key="3">
    <source>
        <dbReference type="ARBA" id="ARBA00023163"/>
    </source>
</evidence>
<keyword evidence="2" id="KW-0238">DNA-binding</keyword>